<dbReference type="EMBL" id="JAIWYP010000006">
    <property type="protein sequence ID" value="KAH3813805.1"/>
    <property type="molecule type" value="Genomic_DNA"/>
</dbReference>
<proteinExistence type="predicted"/>
<organism evidence="1 2">
    <name type="scientific">Dreissena polymorpha</name>
    <name type="common">Zebra mussel</name>
    <name type="synonym">Mytilus polymorpha</name>
    <dbReference type="NCBI Taxonomy" id="45954"/>
    <lineage>
        <taxon>Eukaryota</taxon>
        <taxon>Metazoa</taxon>
        <taxon>Spiralia</taxon>
        <taxon>Lophotrochozoa</taxon>
        <taxon>Mollusca</taxon>
        <taxon>Bivalvia</taxon>
        <taxon>Autobranchia</taxon>
        <taxon>Heteroconchia</taxon>
        <taxon>Euheterodonta</taxon>
        <taxon>Imparidentia</taxon>
        <taxon>Neoheterodontei</taxon>
        <taxon>Myida</taxon>
        <taxon>Dreissenoidea</taxon>
        <taxon>Dreissenidae</taxon>
        <taxon>Dreissena</taxon>
    </lineage>
</organism>
<sequence>MRVDSFRSTGPCVDVSGMLSRSSYSWVHDVLSEDLGPLILGFLVLVAVSSCG</sequence>
<protein>
    <submittedName>
        <fullName evidence="1">Uncharacterized protein</fullName>
    </submittedName>
</protein>
<reference evidence="1" key="1">
    <citation type="journal article" date="2019" name="bioRxiv">
        <title>The Genome of the Zebra Mussel, Dreissena polymorpha: A Resource for Invasive Species Research.</title>
        <authorList>
            <person name="McCartney M.A."/>
            <person name="Auch B."/>
            <person name="Kono T."/>
            <person name="Mallez S."/>
            <person name="Zhang Y."/>
            <person name="Obille A."/>
            <person name="Becker A."/>
            <person name="Abrahante J.E."/>
            <person name="Garbe J."/>
            <person name="Badalamenti J.P."/>
            <person name="Herman A."/>
            <person name="Mangelson H."/>
            <person name="Liachko I."/>
            <person name="Sullivan S."/>
            <person name="Sone E.D."/>
            <person name="Koren S."/>
            <person name="Silverstein K.A.T."/>
            <person name="Beckman K.B."/>
            <person name="Gohl D.M."/>
        </authorList>
    </citation>
    <scope>NUCLEOTIDE SEQUENCE</scope>
    <source>
        <strain evidence="1">Duluth1</strain>
        <tissue evidence="1">Whole animal</tissue>
    </source>
</reference>
<evidence type="ECO:0000313" key="2">
    <source>
        <dbReference type="Proteomes" id="UP000828390"/>
    </source>
</evidence>
<accession>A0A9D4GAZ6</accession>
<name>A0A9D4GAZ6_DREPO</name>
<evidence type="ECO:0000313" key="1">
    <source>
        <dbReference type="EMBL" id="KAH3813805.1"/>
    </source>
</evidence>
<comment type="caution">
    <text evidence="1">The sequence shown here is derived from an EMBL/GenBank/DDBJ whole genome shotgun (WGS) entry which is preliminary data.</text>
</comment>
<gene>
    <name evidence="1" type="ORF">DPMN_142274</name>
</gene>
<dbReference type="AlphaFoldDB" id="A0A9D4GAZ6"/>
<reference evidence="1" key="2">
    <citation type="submission" date="2020-11" db="EMBL/GenBank/DDBJ databases">
        <authorList>
            <person name="McCartney M.A."/>
            <person name="Auch B."/>
            <person name="Kono T."/>
            <person name="Mallez S."/>
            <person name="Becker A."/>
            <person name="Gohl D.M."/>
            <person name="Silverstein K.A.T."/>
            <person name="Koren S."/>
            <person name="Bechman K.B."/>
            <person name="Herman A."/>
            <person name="Abrahante J.E."/>
            <person name="Garbe J."/>
        </authorList>
    </citation>
    <scope>NUCLEOTIDE SEQUENCE</scope>
    <source>
        <strain evidence="1">Duluth1</strain>
        <tissue evidence="1">Whole animal</tissue>
    </source>
</reference>
<keyword evidence="2" id="KW-1185">Reference proteome</keyword>
<dbReference type="Proteomes" id="UP000828390">
    <property type="component" value="Unassembled WGS sequence"/>
</dbReference>